<dbReference type="Pfam" id="PF18491">
    <property type="entry name" value="SRA"/>
    <property type="match status" value="1"/>
</dbReference>
<feature type="domain" description="Restriction endonuclease PvuRts1 I-like N-terminal" evidence="2">
    <location>
        <begin position="12"/>
        <end position="98"/>
    </location>
</feature>
<comment type="caution">
    <text evidence="3">The sequence shown here is derived from an EMBL/GenBank/DDBJ whole genome shotgun (WGS) entry which is preliminary data.</text>
</comment>
<evidence type="ECO:0000313" key="4">
    <source>
        <dbReference type="Proteomes" id="UP000315131"/>
    </source>
</evidence>
<sequence length="308" mass="36759">MPKSKYYLTKKEYIKKQIARTNKKNFENYVISRIIHRLDNLDLKFVTQQYVKREDGYYLADLYFPQLNYFIEIDEGHHLDQQEADKIRDADFQNVVGVSPKRVDVWNTTIKEINDQCDQIVTEIETLVIKRKSTGEFDSWSPEKEFNPDTWIKKGKITTNDKVAFRRIVDGCKALGLNYEGFQRAGAKHPYEENTMIWFPKLYPNGAWENFYDEEKGLIRERNIESEEKRFKHVTYHLNDPLKRRIVFARVRDSLGFILYRFRGVFELDEDSSNYNDGLYWRKTSKEAKTYDYNKKRTPACNIKSLNS</sequence>
<accession>A0A550I7Z9</accession>
<protein>
    <submittedName>
        <fullName evidence="3">Uncharacterized protein</fullName>
    </submittedName>
</protein>
<dbReference type="Proteomes" id="UP000315131">
    <property type="component" value="Unassembled WGS sequence"/>
</dbReference>
<feature type="domain" description="PvuRts1 I-like SET and RING associated" evidence="1">
    <location>
        <begin position="151"/>
        <end position="289"/>
    </location>
</feature>
<dbReference type="InterPro" id="IPR040674">
    <property type="entry name" value="PvuRts1I-like_SRA"/>
</dbReference>
<organism evidence="3 4">
    <name type="scientific">Christiangramia sabulilitoris</name>
    <dbReference type="NCBI Taxonomy" id="2583991"/>
    <lineage>
        <taxon>Bacteria</taxon>
        <taxon>Pseudomonadati</taxon>
        <taxon>Bacteroidota</taxon>
        <taxon>Flavobacteriia</taxon>
        <taxon>Flavobacteriales</taxon>
        <taxon>Flavobacteriaceae</taxon>
        <taxon>Christiangramia</taxon>
    </lineage>
</organism>
<dbReference type="AlphaFoldDB" id="A0A550I7Z9"/>
<proteinExistence type="predicted"/>
<dbReference type="EMBL" id="VHSF01000001">
    <property type="protein sequence ID" value="TRO66948.1"/>
    <property type="molecule type" value="Genomic_DNA"/>
</dbReference>
<dbReference type="RefSeq" id="WP_143409727.1">
    <property type="nucleotide sequence ID" value="NZ_VHSF01000001.1"/>
</dbReference>
<evidence type="ECO:0000313" key="3">
    <source>
        <dbReference type="EMBL" id="TRO66948.1"/>
    </source>
</evidence>
<keyword evidence="4" id="KW-1185">Reference proteome</keyword>
<reference evidence="3 4" key="1">
    <citation type="submission" date="2019-06" db="EMBL/GenBank/DDBJ databases">
        <title>Gramella sabulilitoris sp. nov., isolated from a marine sand.</title>
        <authorList>
            <person name="Yoon J.-H."/>
        </authorList>
    </citation>
    <scope>NUCLEOTIDE SEQUENCE [LARGE SCALE GENOMIC DNA]</scope>
    <source>
        <strain evidence="3 4">HSMS-1</strain>
    </source>
</reference>
<dbReference type="InterPro" id="IPR048797">
    <property type="entry name" value="PvuRts1I-like_N"/>
</dbReference>
<gene>
    <name evidence="3" type="ORF">FGM01_03395</name>
</gene>
<dbReference type="OrthoDB" id="5125854at2"/>
<evidence type="ECO:0000259" key="2">
    <source>
        <dbReference type="Pfam" id="PF21598"/>
    </source>
</evidence>
<dbReference type="Pfam" id="PF21598">
    <property type="entry name" value="PvuRts1I-like_N"/>
    <property type="match status" value="1"/>
</dbReference>
<name>A0A550I7Z9_9FLAO</name>
<evidence type="ECO:0000259" key="1">
    <source>
        <dbReference type="Pfam" id="PF18491"/>
    </source>
</evidence>